<dbReference type="Pfam" id="PF17919">
    <property type="entry name" value="RT_RNaseH_2"/>
    <property type="match status" value="1"/>
</dbReference>
<dbReference type="InterPro" id="IPR041577">
    <property type="entry name" value="RT_RNaseH_2"/>
</dbReference>
<dbReference type="SMART" id="SM00054">
    <property type="entry name" value="EFh"/>
    <property type="match status" value="4"/>
</dbReference>
<dbReference type="InterPro" id="IPR011992">
    <property type="entry name" value="EF-hand-dom_pair"/>
</dbReference>
<evidence type="ECO:0000313" key="4">
    <source>
        <dbReference type="Proteomes" id="UP001187531"/>
    </source>
</evidence>
<feature type="domain" description="EF-hand" evidence="2">
    <location>
        <begin position="74"/>
        <end position="109"/>
    </location>
</feature>
<keyword evidence="4" id="KW-1185">Reference proteome</keyword>
<comment type="caution">
    <text evidence="3">The sequence shown here is derived from an EMBL/GenBank/DDBJ whole genome shotgun (WGS) entry which is preliminary data.</text>
</comment>
<proteinExistence type="predicted"/>
<dbReference type="InterPro" id="IPR025714">
    <property type="entry name" value="Methyltranfer_dom"/>
</dbReference>
<dbReference type="InterPro" id="IPR018247">
    <property type="entry name" value="EF_Hand_1_Ca_BS"/>
</dbReference>
<dbReference type="AlphaFoldDB" id="A0AA88I8M3"/>
<gene>
    <name evidence="3" type="ORF">QYM36_001953</name>
</gene>
<dbReference type="EMBL" id="JAVRJZ010000004">
    <property type="protein sequence ID" value="KAK2723455.1"/>
    <property type="molecule type" value="Genomic_DNA"/>
</dbReference>
<dbReference type="SUPFAM" id="SSF56672">
    <property type="entry name" value="DNA/RNA polymerases"/>
    <property type="match status" value="1"/>
</dbReference>
<dbReference type="GO" id="GO:0005509">
    <property type="term" value="F:calcium ion binding"/>
    <property type="evidence" value="ECO:0007669"/>
    <property type="project" value="InterPro"/>
</dbReference>
<reference evidence="3" key="1">
    <citation type="submission" date="2023-07" db="EMBL/GenBank/DDBJ databases">
        <title>Chromosome-level genome assembly of Artemia franciscana.</title>
        <authorList>
            <person name="Jo E."/>
        </authorList>
    </citation>
    <scope>NUCLEOTIDE SEQUENCE</scope>
    <source>
        <tissue evidence="3">Whole body</tissue>
    </source>
</reference>
<dbReference type="FunFam" id="1.10.238.10:FF:000001">
    <property type="entry name" value="Calmodulin 1"/>
    <property type="match status" value="1"/>
</dbReference>
<name>A0AA88I8M3_ARTSF</name>
<dbReference type="CDD" id="cd00051">
    <property type="entry name" value="EFh"/>
    <property type="match status" value="2"/>
</dbReference>
<dbReference type="PANTHER" id="PTHR32026:SF10">
    <property type="entry name" value="METHYLTRANSFERASE-LIKE PROTEIN 24-RELATED"/>
    <property type="match status" value="1"/>
</dbReference>
<protein>
    <recommendedName>
        <fullName evidence="2">EF-hand domain-containing protein</fullName>
    </recommendedName>
</protein>
<dbReference type="GO" id="GO:0071897">
    <property type="term" value="P:DNA biosynthetic process"/>
    <property type="evidence" value="ECO:0007669"/>
    <property type="project" value="UniProtKB-ARBA"/>
</dbReference>
<dbReference type="InterPro" id="IPR043502">
    <property type="entry name" value="DNA/RNA_pol_sf"/>
</dbReference>
<feature type="domain" description="EF-hand" evidence="2">
    <location>
        <begin position="1"/>
        <end position="34"/>
    </location>
</feature>
<accession>A0AA88I8M3</accession>
<dbReference type="PROSITE" id="PS00018">
    <property type="entry name" value="EF_HAND_1"/>
    <property type="match status" value="2"/>
</dbReference>
<dbReference type="Proteomes" id="UP001187531">
    <property type="component" value="Unassembled WGS sequence"/>
</dbReference>
<organism evidence="3 4">
    <name type="scientific">Artemia franciscana</name>
    <name type="common">Brine shrimp</name>
    <name type="synonym">Artemia sanfranciscana</name>
    <dbReference type="NCBI Taxonomy" id="6661"/>
    <lineage>
        <taxon>Eukaryota</taxon>
        <taxon>Metazoa</taxon>
        <taxon>Ecdysozoa</taxon>
        <taxon>Arthropoda</taxon>
        <taxon>Crustacea</taxon>
        <taxon>Branchiopoda</taxon>
        <taxon>Anostraca</taxon>
        <taxon>Artemiidae</taxon>
        <taxon>Artemia</taxon>
    </lineage>
</organism>
<dbReference type="InterPro" id="IPR002048">
    <property type="entry name" value="EF_hand_dom"/>
</dbReference>
<dbReference type="PROSITE" id="PS50222">
    <property type="entry name" value="EF_HAND_2"/>
    <property type="match status" value="2"/>
</dbReference>
<dbReference type="Gene3D" id="1.10.238.10">
    <property type="entry name" value="EF-hand"/>
    <property type="match status" value="2"/>
</dbReference>
<keyword evidence="1" id="KW-0106">Calcium</keyword>
<evidence type="ECO:0000313" key="3">
    <source>
        <dbReference type="EMBL" id="KAK2723454.1"/>
    </source>
</evidence>
<dbReference type="Pfam" id="PF13499">
    <property type="entry name" value="EF-hand_7"/>
    <property type="match status" value="2"/>
</dbReference>
<dbReference type="Pfam" id="PF13383">
    <property type="entry name" value="Methyltransf_22"/>
    <property type="match status" value="1"/>
</dbReference>
<dbReference type="SUPFAM" id="SSF47473">
    <property type="entry name" value="EF-hand"/>
    <property type="match status" value="1"/>
</dbReference>
<dbReference type="InterPro" id="IPR026913">
    <property type="entry name" value="METTL24"/>
</dbReference>
<dbReference type="PANTHER" id="PTHR32026">
    <property type="entry name" value="METHYLTRANSFERASE-LIKE PROTEIN 24"/>
    <property type="match status" value="1"/>
</dbReference>
<dbReference type="EMBL" id="JAVRJZ010000004">
    <property type="protein sequence ID" value="KAK2723454.1"/>
    <property type="molecule type" value="Genomic_DNA"/>
</dbReference>
<evidence type="ECO:0000256" key="1">
    <source>
        <dbReference type="ARBA" id="ARBA00022837"/>
    </source>
</evidence>
<evidence type="ECO:0000259" key="2">
    <source>
        <dbReference type="PROSITE" id="PS50222"/>
    </source>
</evidence>
<sequence>MEDLRASFALFDQDGDGHITTSELTAVMKCLGQNPTDAEILAIIKEVDAEVRRNGTIEFSEFVIAMAKSVNDIDAEKEIKEAFDVFDKDGNGHINVEELRYVSVNLGETFSDEDIAEMLKQADFDGDGVVNYKVEPLRSQRVWRLQNLKQLISRMELPRKFTNSPKQIQFLRTMYATCTERNLTSPVTVISAKWNATNLDSVARKEKYKCKVCHVVETEKSEEEKTDSASTPDLKQPTNEDNWNIISISEKCECAFKKLKESLTGEKLMLHFNPQLPVIIATDASPRVISSVILHAYPNGTERPITYASTSLRKAETHFLQIEYEALGIVFGLEKFHYYLFGRKSILDTDNKPLTLNFGENRDCQFCQHPGSNDGQSVDGLIFILYAYADNLIAYRFILEVDRTGNPEFFPKISVIGLLSVYKTNLRSKNKNNNEIFLNRKLFQEPHAQFAKNGLQFYLEIATYLCPVQEIWGGMYSVSNFIEQGLTKKMVKKDGNYTVCFAETVAPPKTGCLVYSFGIRFEWEFEEKAEEFGCDVFAFDPSMGVASHRHSLKIFFYNQGLSNFDGVIQKGHQYWKMATFSSLLKQNNHTHSTIHILKIDVEGSEHEAIPDMIRSGNLNNVCQILLEIHNFAGLTLEKYYDLYWLLYKQEFVSVAVEEWNHADCSKKKKIGGHEIYCFVFTFINLRFL</sequence>